<name>A0ABV7XQP0_9FLAO</name>
<organism evidence="1 2">
    <name type="scientific">Chryseobacterium tructae</name>
    <dbReference type="NCBI Taxonomy" id="1037380"/>
    <lineage>
        <taxon>Bacteria</taxon>
        <taxon>Pseudomonadati</taxon>
        <taxon>Bacteroidota</taxon>
        <taxon>Flavobacteriia</taxon>
        <taxon>Flavobacteriales</taxon>
        <taxon>Weeksellaceae</taxon>
        <taxon>Chryseobacterium group</taxon>
        <taxon>Chryseobacterium</taxon>
    </lineage>
</organism>
<keyword evidence="2" id="KW-1185">Reference proteome</keyword>
<comment type="caution">
    <text evidence="1">The sequence shown here is derived from an EMBL/GenBank/DDBJ whole genome shotgun (WGS) entry which is preliminary data.</text>
</comment>
<protein>
    <recommendedName>
        <fullName evidence="3">Lipoprotein</fullName>
    </recommendedName>
</protein>
<sequence length="218" mass="25156">MKQVVLLIVFIMCLSCTRKEVNLSFCDTVYHTNQNSCFILENNTDVKYIFYPPSFVQDSEWGYLGGRALITDEEGNEPPVNTVYINKGTPTGKAMDQFILNKHKDSLLWKKLLAQGVRVDYWGAKQHKVMTKTKFVLNPGEEKEISKKISIFQKDLESSGSYYSFDKKEKYSIQIELDFDSSEVKKYLPAEQLDSLKKNNIKIFHGVLKTKKIPFVLD</sequence>
<dbReference type="Proteomes" id="UP001595735">
    <property type="component" value="Unassembled WGS sequence"/>
</dbReference>
<reference evidence="2" key="1">
    <citation type="journal article" date="2019" name="Int. J. Syst. Evol. Microbiol.">
        <title>The Global Catalogue of Microorganisms (GCM) 10K type strain sequencing project: providing services to taxonomists for standard genome sequencing and annotation.</title>
        <authorList>
            <consortium name="The Broad Institute Genomics Platform"/>
            <consortium name="The Broad Institute Genome Sequencing Center for Infectious Disease"/>
            <person name="Wu L."/>
            <person name="Ma J."/>
        </authorList>
    </citation>
    <scope>NUCLEOTIDE SEQUENCE [LARGE SCALE GENOMIC DNA]</scope>
    <source>
        <strain evidence="2">CECT 7798</strain>
    </source>
</reference>
<gene>
    <name evidence="1" type="ORF">ACFONJ_05155</name>
</gene>
<evidence type="ECO:0008006" key="3">
    <source>
        <dbReference type="Google" id="ProtNLM"/>
    </source>
</evidence>
<evidence type="ECO:0000313" key="1">
    <source>
        <dbReference type="EMBL" id="MFC3755353.1"/>
    </source>
</evidence>
<dbReference type="EMBL" id="JBHRYO010000002">
    <property type="protein sequence ID" value="MFC3755353.1"/>
    <property type="molecule type" value="Genomic_DNA"/>
</dbReference>
<evidence type="ECO:0000313" key="2">
    <source>
        <dbReference type="Proteomes" id="UP001595735"/>
    </source>
</evidence>
<accession>A0ABV7XQP0</accession>
<proteinExistence type="predicted"/>
<dbReference type="RefSeq" id="WP_290295417.1">
    <property type="nucleotide sequence ID" value="NZ_JAUFQR010000001.1"/>
</dbReference>